<comment type="subcellular location">
    <subcellularLocation>
        <location evidence="1">Membrane</location>
        <topology evidence="1">Multi-pass membrane protein</topology>
    </subcellularLocation>
</comment>
<evidence type="ECO:0000313" key="9">
    <source>
        <dbReference type="Proteomes" id="UP000004994"/>
    </source>
</evidence>
<comment type="similarity">
    <text evidence="2">Belongs to the peptidase S54 family.</text>
</comment>
<dbReference type="PANTHER" id="PTHR43066">
    <property type="entry name" value="RHOMBOID-RELATED PROTEIN"/>
    <property type="match status" value="1"/>
</dbReference>
<dbReference type="GO" id="GO:0016020">
    <property type="term" value="C:membrane"/>
    <property type="evidence" value="ECO:0007669"/>
    <property type="project" value="UniProtKB-SubCell"/>
</dbReference>
<dbReference type="SUPFAM" id="SSF144091">
    <property type="entry name" value="Rhomboid-like"/>
    <property type="match status" value="1"/>
</dbReference>
<dbReference type="InterPro" id="IPR035952">
    <property type="entry name" value="Rhomboid-like_sf"/>
</dbReference>
<evidence type="ECO:0000256" key="2">
    <source>
        <dbReference type="ARBA" id="ARBA00009045"/>
    </source>
</evidence>
<dbReference type="InParanoid" id="A0A3Q7ICD5"/>
<dbReference type="FunFam" id="1.20.1540.10:FF:000013">
    <property type="entry name" value="Rhomboid protease aarA"/>
    <property type="match status" value="1"/>
</dbReference>
<keyword evidence="3 6" id="KW-0812">Transmembrane</keyword>
<feature type="domain" description="Peptidase S54 rhomboid" evidence="7">
    <location>
        <begin position="98"/>
        <end position="185"/>
    </location>
</feature>
<dbReference type="PaxDb" id="4081-Solyc08g068270.2.1"/>
<feature type="transmembrane region" description="Helical" evidence="6">
    <location>
        <begin position="98"/>
        <end position="122"/>
    </location>
</feature>
<protein>
    <recommendedName>
        <fullName evidence="7">Peptidase S54 rhomboid domain-containing protein</fullName>
    </recommendedName>
</protein>
<dbReference type="PANTHER" id="PTHR43066:SF5">
    <property type="entry name" value="RHOMBOID-LIKE PROTEIN 11, CHLOROPLASTIC-RELATED"/>
    <property type="match status" value="1"/>
</dbReference>
<evidence type="ECO:0000256" key="4">
    <source>
        <dbReference type="ARBA" id="ARBA00022989"/>
    </source>
</evidence>
<name>A0A3Q7ICD5_SOLLC</name>
<reference evidence="8" key="1">
    <citation type="journal article" date="2012" name="Nature">
        <title>The tomato genome sequence provides insights into fleshy fruit evolution.</title>
        <authorList>
            <consortium name="Tomato Genome Consortium"/>
        </authorList>
    </citation>
    <scope>NUCLEOTIDE SEQUENCE [LARGE SCALE GENOMIC DNA]</scope>
    <source>
        <strain evidence="8">cv. Heinz 1706</strain>
    </source>
</reference>
<keyword evidence="5 6" id="KW-0472">Membrane</keyword>
<feature type="transmembrane region" description="Helical" evidence="6">
    <location>
        <begin position="61"/>
        <end position="78"/>
    </location>
</feature>
<feature type="transmembrane region" description="Helical" evidence="6">
    <location>
        <begin position="134"/>
        <end position="152"/>
    </location>
</feature>
<dbReference type="Pfam" id="PF01694">
    <property type="entry name" value="Rhomboid"/>
    <property type="match status" value="1"/>
</dbReference>
<accession>A0A3Q7ICD5</accession>
<reference evidence="8" key="2">
    <citation type="submission" date="2019-01" db="UniProtKB">
        <authorList>
            <consortium name="EnsemblPlants"/>
        </authorList>
    </citation>
    <scope>IDENTIFICATION</scope>
    <source>
        <strain evidence="8">cv. Heinz 1706</strain>
    </source>
</reference>
<dbReference type="Gramene" id="Solyc10g012253.1.1">
    <property type="protein sequence ID" value="Solyc10g012253.1.1"/>
    <property type="gene ID" value="Solyc10g012253.1"/>
</dbReference>
<evidence type="ECO:0000259" key="7">
    <source>
        <dbReference type="Pfam" id="PF01694"/>
    </source>
</evidence>
<organism evidence="8">
    <name type="scientific">Solanum lycopersicum</name>
    <name type="common">Tomato</name>
    <name type="synonym">Lycopersicon esculentum</name>
    <dbReference type="NCBI Taxonomy" id="4081"/>
    <lineage>
        <taxon>Eukaryota</taxon>
        <taxon>Viridiplantae</taxon>
        <taxon>Streptophyta</taxon>
        <taxon>Embryophyta</taxon>
        <taxon>Tracheophyta</taxon>
        <taxon>Spermatophyta</taxon>
        <taxon>Magnoliopsida</taxon>
        <taxon>eudicotyledons</taxon>
        <taxon>Gunneridae</taxon>
        <taxon>Pentapetalae</taxon>
        <taxon>asterids</taxon>
        <taxon>lamiids</taxon>
        <taxon>Solanales</taxon>
        <taxon>Solanaceae</taxon>
        <taxon>Solanoideae</taxon>
        <taxon>Solaneae</taxon>
        <taxon>Solanum</taxon>
        <taxon>Solanum subgen. Lycopersicon</taxon>
    </lineage>
</organism>
<evidence type="ECO:0000256" key="1">
    <source>
        <dbReference type="ARBA" id="ARBA00004141"/>
    </source>
</evidence>
<dbReference type="GO" id="GO:0004252">
    <property type="term" value="F:serine-type endopeptidase activity"/>
    <property type="evidence" value="ECO:0007669"/>
    <property type="project" value="InterPro"/>
</dbReference>
<dbReference type="AlphaFoldDB" id="A0A3Q7ICD5"/>
<dbReference type="InterPro" id="IPR022764">
    <property type="entry name" value="Peptidase_S54_rhomboid_dom"/>
</dbReference>
<keyword evidence="9" id="KW-1185">Reference proteome</keyword>
<evidence type="ECO:0000256" key="6">
    <source>
        <dbReference type="SAM" id="Phobius"/>
    </source>
</evidence>
<dbReference type="EnsemblPlants" id="Solyc10g012253.1.1">
    <property type="protein sequence ID" value="Solyc10g012253.1.1"/>
    <property type="gene ID" value="Solyc10g012253.1"/>
</dbReference>
<dbReference type="Proteomes" id="UP000004994">
    <property type="component" value="Chromosome 10"/>
</dbReference>
<feature type="transmembrane region" description="Helical" evidence="6">
    <location>
        <begin position="158"/>
        <end position="176"/>
    </location>
</feature>
<proteinExistence type="inferred from homology"/>
<evidence type="ECO:0000256" key="3">
    <source>
        <dbReference type="ARBA" id="ARBA00022692"/>
    </source>
</evidence>
<dbReference type="Gene3D" id="1.20.1540.10">
    <property type="entry name" value="Rhomboid-like"/>
    <property type="match status" value="1"/>
</dbReference>
<evidence type="ECO:0000256" key="5">
    <source>
        <dbReference type="ARBA" id="ARBA00023136"/>
    </source>
</evidence>
<keyword evidence="4 6" id="KW-1133">Transmembrane helix</keyword>
<sequence>MTMAMLLSTPPLIPLPTLALKLKTSLITPISSTRLLCKFNDFDMTSQLEILKPERKKPDKGVNGIFWILLLNLGIYVADHVFQIRVVRALYLYHNRPTWYQFVTATFCHFNWNHLSSNLFFLKLVEEEKGNFKLWLSYILTGAGANLVSWLILPRNVVSVGASAVLFGLFAISVLVKMSWDWRKILEELILG</sequence>
<evidence type="ECO:0000313" key="8">
    <source>
        <dbReference type="EnsemblPlants" id="Solyc10g012253.1.1"/>
    </source>
</evidence>